<evidence type="ECO:0000256" key="1">
    <source>
        <dbReference type="SAM" id="Phobius"/>
    </source>
</evidence>
<keyword evidence="3" id="KW-1185">Reference proteome</keyword>
<feature type="transmembrane region" description="Helical" evidence="1">
    <location>
        <begin position="12"/>
        <end position="39"/>
    </location>
</feature>
<keyword evidence="1" id="KW-1133">Transmembrane helix</keyword>
<evidence type="ECO:0000313" key="3">
    <source>
        <dbReference type="Proteomes" id="UP001526426"/>
    </source>
</evidence>
<dbReference type="Proteomes" id="UP001526426">
    <property type="component" value="Unassembled WGS sequence"/>
</dbReference>
<sequence length="126" mass="13760">MIELISTLADLSRTHCVGICGFLIPLDLTLTGCTFLLLVTQRSQPIVTRCAIAACTVSVLIFLHISSWFSIGVVTPVTFILSGLGLLCLSVNLSAIYGYSQFQRYLPHMKNLVLTHLPQRVPVGKV</sequence>
<comment type="caution">
    <text evidence="2">The sequence shown here is derived from an EMBL/GenBank/DDBJ whole genome shotgun (WGS) entry which is preliminary data.</text>
</comment>
<name>A0ABT3LA10_9CYAN</name>
<accession>A0ABT3LA10</accession>
<dbReference type="EMBL" id="JAIHOM010000123">
    <property type="protein sequence ID" value="MCW6038297.1"/>
    <property type="molecule type" value="Genomic_DNA"/>
</dbReference>
<reference evidence="2 3" key="1">
    <citation type="submission" date="2021-08" db="EMBL/GenBank/DDBJ databases">
        <title>Draft genome sequence of Spirulina subsalsa with high tolerance to salinity and hype-accumulation of phycocyanin.</title>
        <authorList>
            <person name="Pei H."/>
            <person name="Jiang L."/>
        </authorList>
    </citation>
    <scope>NUCLEOTIDE SEQUENCE [LARGE SCALE GENOMIC DNA]</scope>
    <source>
        <strain evidence="2 3">FACHB-351</strain>
    </source>
</reference>
<evidence type="ECO:0000313" key="2">
    <source>
        <dbReference type="EMBL" id="MCW6038297.1"/>
    </source>
</evidence>
<feature type="transmembrane region" description="Helical" evidence="1">
    <location>
        <begin position="77"/>
        <end position="100"/>
    </location>
</feature>
<proteinExistence type="predicted"/>
<dbReference type="RefSeq" id="WP_265266202.1">
    <property type="nucleotide sequence ID" value="NZ_JAIHOM010000123.1"/>
</dbReference>
<protein>
    <submittedName>
        <fullName evidence="2">Uncharacterized protein</fullName>
    </submittedName>
</protein>
<gene>
    <name evidence="2" type="ORF">K4A83_18745</name>
</gene>
<organism evidence="2 3">
    <name type="scientific">Spirulina subsalsa FACHB-351</name>
    <dbReference type="NCBI Taxonomy" id="234711"/>
    <lineage>
        <taxon>Bacteria</taxon>
        <taxon>Bacillati</taxon>
        <taxon>Cyanobacteriota</taxon>
        <taxon>Cyanophyceae</taxon>
        <taxon>Spirulinales</taxon>
        <taxon>Spirulinaceae</taxon>
        <taxon>Spirulina</taxon>
    </lineage>
</organism>
<keyword evidence="1" id="KW-0812">Transmembrane</keyword>
<keyword evidence="1" id="KW-0472">Membrane</keyword>
<feature type="transmembrane region" description="Helical" evidence="1">
    <location>
        <begin position="51"/>
        <end position="71"/>
    </location>
</feature>